<comment type="subcellular location">
    <subcellularLocation>
        <location evidence="1">Cytoplasm</location>
    </subcellularLocation>
</comment>
<evidence type="ECO:0000256" key="7">
    <source>
        <dbReference type="ARBA" id="ARBA00022741"/>
    </source>
</evidence>
<dbReference type="Gene3D" id="3.40.50.300">
    <property type="entry name" value="P-loop containing nucleotide triphosphate hydrolases"/>
    <property type="match status" value="1"/>
</dbReference>
<name>A0ABW6D4P7_9BACT</name>
<reference evidence="11 12" key="1">
    <citation type="submission" date="2024-03" db="EMBL/GenBank/DDBJ databases">
        <title>Aquirufa genome sequencing.</title>
        <authorList>
            <person name="Pitt A."/>
            <person name="Hahn M.W."/>
        </authorList>
    </citation>
    <scope>NUCLEOTIDE SEQUENCE [LARGE SCALE GENOMIC DNA]</scope>
    <source>
        <strain evidence="11 12">PLAD-142S6K</strain>
    </source>
</reference>
<sequence length="140" mass="16166">MRIWESYTLADLPVVAKEMLASLQDAPRVWLFRGQMGAGKTTLSKELLKQLGIDQNVQSPTFSLVNEYQTNAGETVYHFDLYRLKNIQEALAIGIEEYLDSGNYCLIEWPEQAEELWDFPHVNVEIEAINETQRKLTLSW</sequence>
<gene>
    <name evidence="11" type="primary">tsaE</name>
    <name evidence="11" type="ORF">SKC38_11950</name>
</gene>
<evidence type="ECO:0000256" key="3">
    <source>
        <dbReference type="ARBA" id="ARBA00019010"/>
    </source>
</evidence>
<protein>
    <recommendedName>
        <fullName evidence="3">tRNA threonylcarbamoyladenosine biosynthesis protein TsaE</fullName>
    </recommendedName>
    <alternativeName>
        <fullName evidence="10">t(6)A37 threonylcarbamoyladenosine biosynthesis protein TsaE</fullName>
    </alternativeName>
</protein>
<evidence type="ECO:0000256" key="2">
    <source>
        <dbReference type="ARBA" id="ARBA00007599"/>
    </source>
</evidence>
<dbReference type="RefSeq" id="WP_377977375.1">
    <property type="nucleotide sequence ID" value="NZ_JBBKYA010000006.1"/>
</dbReference>
<evidence type="ECO:0000256" key="9">
    <source>
        <dbReference type="ARBA" id="ARBA00022842"/>
    </source>
</evidence>
<dbReference type="Pfam" id="PF02367">
    <property type="entry name" value="TsaE"/>
    <property type="match status" value="1"/>
</dbReference>
<dbReference type="InterPro" id="IPR003442">
    <property type="entry name" value="T6A_TsaE"/>
</dbReference>
<dbReference type="InterPro" id="IPR027417">
    <property type="entry name" value="P-loop_NTPase"/>
</dbReference>
<dbReference type="PANTHER" id="PTHR33540:SF2">
    <property type="entry name" value="TRNA THREONYLCARBAMOYLADENOSINE BIOSYNTHESIS PROTEIN TSAE"/>
    <property type="match status" value="1"/>
</dbReference>
<keyword evidence="9" id="KW-0460">Magnesium</keyword>
<dbReference type="PANTHER" id="PTHR33540">
    <property type="entry name" value="TRNA THREONYLCARBAMOYLADENOSINE BIOSYNTHESIS PROTEIN TSAE"/>
    <property type="match status" value="1"/>
</dbReference>
<dbReference type="SUPFAM" id="SSF52540">
    <property type="entry name" value="P-loop containing nucleoside triphosphate hydrolases"/>
    <property type="match status" value="1"/>
</dbReference>
<dbReference type="Proteomes" id="UP001598114">
    <property type="component" value="Unassembled WGS sequence"/>
</dbReference>
<evidence type="ECO:0000256" key="1">
    <source>
        <dbReference type="ARBA" id="ARBA00004496"/>
    </source>
</evidence>
<keyword evidence="4" id="KW-0963">Cytoplasm</keyword>
<evidence type="ECO:0000313" key="11">
    <source>
        <dbReference type="EMBL" id="MFD3276942.1"/>
    </source>
</evidence>
<keyword evidence="12" id="KW-1185">Reference proteome</keyword>
<proteinExistence type="inferred from homology"/>
<keyword evidence="7" id="KW-0547">Nucleotide-binding</keyword>
<comment type="caution">
    <text evidence="11">The sequence shown here is derived from an EMBL/GenBank/DDBJ whole genome shotgun (WGS) entry which is preliminary data.</text>
</comment>
<dbReference type="EMBL" id="JBBKYA010000006">
    <property type="protein sequence ID" value="MFD3276942.1"/>
    <property type="molecule type" value="Genomic_DNA"/>
</dbReference>
<keyword evidence="5" id="KW-0819">tRNA processing</keyword>
<organism evidence="11 12">
    <name type="scientific">Aquirufa echingensis</name>
    <dbReference type="NCBI Taxonomy" id="3096516"/>
    <lineage>
        <taxon>Bacteria</taxon>
        <taxon>Pseudomonadati</taxon>
        <taxon>Bacteroidota</taxon>
        <taxon>Cytophagia</taxon>
        <taxon>Cytophagales</taxon>
        <taxon>Flectobacillaceae</taxon>
        <taxon>Aquirufa</taxon>
    </lineage>
</organism>
<evidence type="ECO:0000256" key="6">
    <source>
        <dbReference type="ARBA" id="ARBA00022723"/>
    </source>
</evidence>
<comment type="similarity">
    <text evidence="2">Belongs to the TsaE family.</text>
</comment>
<evidence type="ECO:0000256" key="4">
    <source>
        <dbReference type="ARBA" id="ARBA00022490"/>
    </source>
</evidence>
<keyword evidence="8" id="KW-0067">ATP-binding</keyword>
<evidence type="ECO:0000256" key="8">
    <source>
        <dbReference type="ARBA" id="ARBA00022840"/>
    </source>
</evidence>
<evidence type="ECO:0000256" key="5">
    <source>
        <dbReference type="ARBA" id="ARBA00022694"/>
    </source>
</evidence>
<evidence type="ECO:0000313" key="12">
    <source>
        <dbReference type="Proteomes" id="UP001598114"/>
    </source>
</evidence>
<accession>A0ABW6D4P7</accession>
<dbReference type="NCBIfam" id="TIGR00150">
    <property type="entry name" value="T6A_YjeE"/>
    <property type="match status" value="1"/>
</dbReference>
<keyword evidence="6" id="KW-0479">Metal-binding</keyword>
<evidence type="ECO:0000256" key="10">
    <source>
        <dbReference type="ARBA" id="ARBA00032441"/>
    </source>
</evidence>